<dbReference type="InterPro" id="IPR017926">
    <property type="entry name" value="GATASE"/>
</dbReference>
<feature type="domain" description="Glutamine amidotransferase" evidence="1">
    <location>
        <begin position="57"/>
        <end position="200"/>
    </location>
</feature>
<evidence type="ECO:0000313" key="3">
    <source>
        <dbReference type="Proteomes" id="UP000229600"/>
    </source>
</evidence>
<dbReference type="InterPro" id="IPR044992">
    <property type="entry name" value="ChyE-like"/>
</dbReference>
<dbReference type="AlphaFoldDB" id="A0A2H0N3P5"/>
<dbReference type="SUPFAM" id="SSF52317">
    <property type="entry name" value="Class I glutamine amidotransferase-like"/>
    <property type="match status" value="1"/>
</dbReference>
<gene>
    <name evidence="2" type="ORF">COV59_05015</name>
</gene>
<evidence type="ECO:0000313" key="2">
    <source>
        <dbReference type="EMBL" id="PIR03524.1"/>
    </source>
</evidence>
<dbReference type="Pfam" id="PF00117">
    <property type="entry name" value="GATase"/>
    <property type="match status" value="1"/>
</dbReference>
<proteinExistence type="predicted"/>
<evidence type="ECO:0000259" key="1">
    <source>
        <dbReference type="Pfam" id="PF00117"/>
    </source>
</evidence>
<name>A0A2H0N3P5_9BACT</name>
<dbReference type="InterPro" id="IPR029062">
    <property type="entry name" value="Class_I_gatase-like"/>
</dbReference>
<dbReference type="GO" id="GO:0005829">
    <property type="term" value="C:cytosol"/>
    <property type="evidence" value="ECO:0007669"/>
    <property type="project" value="TreeGrafter"/>
</dbReference>
<organism evidence="2 3">
    <name type="scientific">Candidatus Magasanikbacteria bacterium CG11_big_fil_rev_8_21_14_0_20_39_34</name>
    <dbReference type="NCBI Taxonomy" id="1974653"/>
    <lineage>
        <taxon>Bacteria</taxon>
        <taxon>Candidatus Magasanikiibacteriota</taxon>
    </lineage>
</organism>
<accession>A0A2H0N3P5</accession>
<dbReference type="Gene3D" id="3.40.50.880">
    <property type="match status" value="1"/>
</dbReference>
<comment type="caution">
    <text evidence="2">The sequence shown here is derived from an EMBL/GenBank/DDBJ whole genome shotgun (WGS) entry which is preliminary data.</text>
</comment>
<sequence length="242" mass="28106">MKKILIVQFRTDATWEHEQSCFHQDFEDLWEQFEFVDAVRDTEKLEKIGNSLKLGTSYAGIIFGGSSEFNYTKGDAEKDWCKKTFDFIQKILESKTPLLGICFGFQTIALQQGAKIVDDLTMREAGTYVSYVTDIGQNDPIFKNIPQKFLAQFGHKDTIINFPEQFEKLGYSERVMCNAFRIKGENVWGVLFHPELNPDRMRFRLQFSPSYVDGMEVDNVFENLEESPYALDVLKNFIEYCL</sequence>
<dbReference type="PANTHER" id="PTHR42695">
    <property type="entry name" value="GLUTAMINE AMIDOTRANSFERASE YLR126C-RELATED"/>
    <property type="match status" value="1"/>
</dbReference>
<dbReference type="Proteomes" id="UP000229600">
    <property type="component" value="Unassembled WGS sequence"/>
</dbReference>
<reference evidence="2 3" key="1">
    <citation type="submission" date="2017-09" db="EMBL/GenBank/DDBJ databases">
        <title>Depth-based differentiation of microbial function through sediment-hosted aquifers and enrichment of novel symbionts in the deep terrestrial subsurface.</title>
        <authorList>
            <person name="Probst A.J."/>
            <person name="Ladd B."/>
            <person name="Jarett J.K."/>
            <person name="Geller-Mcgrath D.E."/>
            <person name="Sieber C.M."/>
            <person name="Emerson J.B."/>
            <person name="Anantharaman K."/>
            <person name="Thomas B.C."/>
            <person name="Malmstrom R."/>
            <person name="Stieglmeier M."/>
            <person name="Klingl A."/>
            <person name="Woyke T."/>
            <person name="Ryan C.M."/>
            <person name="Banfield J.F."/>
        </authorList>
    </citation>
    <scope>NUCLEOTIDE SEQUENCE [LARGE SCALE GENOMIC DNA]</scope>
    <source>
        <strain evidence="2">CG11_big_fil_rev_8_21_14_0_20_39_34</strain>
    </source>
</reference>
<dbReference type="PROSITE" id="PS51273">
    <property type="entry name" value="GATASE_TYPE_1"/>
    <property type="match status" value="1"/>
</dbReference>
<dbReference type="CDD" id="cd01741">
    <property type="entry name" value="GATase1_1"/>
    <property type="match status" value="1"/>
</dbReference>
<dbReference type="PANTHER" id="PTHR42695:SF5">
    <property type="entry name" value="GLUTAMINE AMIDOTRANSFERASE YLR126C-RELATED"/>
    <property type="match status" value="1"/>
</dbReference>
<dbReference type="EMBL" id="PCWN01000011">
    <property type="protein sequence ID" value="PIR03524.1"/>
    <property type="molecule type" value="Genomic_DNA"/>
</dbReference>
<protein>
    <recommendedName>
        <fullName evidence="1">Glutamine amidotransferase domain-containing protein</fullName>
    </recommendedName>
</protein>